<name>A0AAE1SVY2_9SOLA</name>
<proteinExistence type="predicted"/>
<keyword evidence="2" id="KW-1185">Reference proteome</keyword>
<comment type="caution">
    <text evidence="1">The sequence shown here is derived from an EMBL/GenBank/DDBJ whole genome shotgun (WGS) entry which is preliminary data.</text>
</comment>
<gene>
    <name evidence="1" type="ORF">RND71_003160</name>
</gene>
<dbReference type="Proteomes" id="UP001291623">
    <property type="component" value="Unassembled WGS sequence"/>
</dbReference>
<organism evidence="1 2">
    <name type="scientific">Anisodus tanguticus</name>
    <dbReference type="NCBI Taxonomy" id="243964"/>
    <lineage>
        <taxon>Eukaryota</taxon>
        <taxon>Viridiplantae</taxon>
        <taxon>Streptophyta</taxon>
        <taxon>Embryophyta</taxon>
        <taxon>Tracheophyta</taxon>
        <taxon>Spermatophyta</taxon>
        <taxon>Magnoliopsida</taxon>
        <taxon>eudicotyledons</taxon>
        <taxon>Gunneridae</taxon>
        <taxon>Pentapetalae</taxon>
        <taxon>asterids</taxon>
        <taxon>lamiids</taxon>
        <taxon>Solanales</taxon>
        <taxon>Solanaceae</taxon>
        <taxon>Solanoideae</taxon>
        <taxon>Hyoscyameae</taxon>
        <taxon>Anisodus</taxon>
    </lineage>
</organism>
<dbReference type="EMBL" id="JAVYJV010000002">
    <property type="protein sequence ID" value="KAK4376864.1"/>
    <property type="molecule type" value="Genomic_DNA"/>
</dbReference>
<accession>A0AAE1SVY2</accession>
<reference evidence="1" key="1">
    <citation type="submission" date="2023-12" db="EMBL/GenBank/DDBJ databases">
        <title>Genome assembly of Anisodus tanguticus.</title>
        <authorList>
            <person name="Wang Y.-J."/>
        </authorList>
    </citation>
    <scope>NUCLEOTIDE SEQUENCE</scope>
    <source>
        <strain evidence="1">KB-2021</strain>
        <tissue evidence="1">Leaf</tissue>
    </source>
</reference>
<protein>
    <submittedName>
        <fullName evidence="1">Uncharacterized protein</fullName>
    </submittedName>
</protein>
<evidence type="ECO:0000313" key="2">
    <source>
        <dbReference type="Proteomes" id="UP001291623"/>
    </source>
</evidence>
<sequence>MSFENYEGGQKHGHRTGKRGLISSLCCWGIGFQEFIYMRSQHGGNLEQIEGFRNCMVKKQVCQRNLEQGLERFSPFASHSLQRQTESGVILTRCDRRRQPLLSSNYEEPGRENTKSSKVHPADNEIAIQHPQNTDPAPVHYLFYPFRRQSKHQQYNLYHLSEQYNQNLISTSKYHNNEIIYLSKS</sequence>
<evidence type="ECO:0000313" key="1">
    <source>
        <dbReference type="EMBL" id="KAK4376864.1"/>
    </source>
</evidence>
<dbReference type="AlphaFoldDB" id="A0AAE1SVY2"/>